<sequence>MTDKRKKWKKIESRLYGSIVSFFCFGESQKDTIIVCIHIKIIMN</sequence>
<keyword evidence="2" id="KW-1185">Reference proteome</keyword>
<protein>
    <submittedName>
        <fullName evidence="1">Uncharacterized protein</fullName>
    </submittedName>
</protein>
<dbReference type="EMBL" id="CP007142">
    <property type="protein sequence ID" value="AJQ97689.1"/>
    <property type="molecule type" value="Genomic_DNA"/>
</dbReference>
<organism evidence="1 2">
    <name type="scientific">Gynuella sunshinyii YC6258</name>
    <dbReference type="NCBI Taxonomy" id="1445510"/>
    <lineage>
        <taxon>Bacteria</taxon>
        <taxon>Pseudomonadati</taxon>
        <taxon>Pseudomonadota</taxon>
        <taxon>Gammaproteobacteria</taxon>
        <taxon>Oceanospirillales</taxon>
        <taxon>Saccharospirillaceae</taxon>
        <taxon>Gynuella</taxon>
    </lineage>
</organism>
<dbReference type="AlphaFoldDB" id="A0A0C5W510"/>
<proteinExistence type="predicted"/>
<dbReference type="Proteomes" id="UP000032266">
    <property type="component" value="Chromosome"/>
</dbReference>
<evidence type="ECO:0000313" key="1">
    <source>
        <dbReference type="EMBL" id="AJQ97689.1"/>
    </source>
</evidence>
<dbReference type="HOGENOM" id="CLU_3216910_0_0_6"/>
<name>A0A0C5W510_9GAMM</name>
<gene>
    <name evidence="1" type="ORF">YC6258_05661</name>
</gene>
<accession>A0A0C5W510</accession>
<dbReference type="KEGG" id="gsn:YC6258_05661"/>
<reference evidence="1 2" key="1">
    <citation type="submission" date="2014-01" db="EMBL/GenBank/DDBJ databases">
        <title>Full genme sequencing of cellulolytic bacterium Gynuella sunshinyii YC6258T gen. nov., sp. nov.</title>
        <authorList>
            <person name="Khan H."/>
            <person name="Chung E.J."/>
            <person name="Chung Y.R."/>
        </authorList>
    </citation>
    <scope>NUCLEOTIDE SEQUENCE [LARGE SCALE GENOMIC DNA]</scope>
    <source>
        <strain evidence="1 2">YC6258</strain>
    </source>
</reference>
<evidence type="ECO:0000313" key="2">
    <source>
        <dbReference type="Proteomes" id="UP000032266"/>
    </source>
</evidence>